<dbReference type="Gene3D" id="1.20.1250.20">
    <property type="entry name" value="MFS general substrate transporter like domains"/>
    <property type="match status" value="1"/>
</dbReference>
<comment type="caution">
    <text evidence="6">The sequence shown here is derived from an EMBL/GenBank/DDBJ whole genome shotgun (WGS) entry which is preliminary data.</text>
</comment>
<dbReference type="PANTHER" id="PTHR23507:SF6">
    <property type="entry name" value="PROTON-COUPLED FOLATE TRANSPORTER"/>
    <property type="match status" value="1"/>
</dbReference>
<dbReference type="EMBL" id="JBGFUD010000364">
    <property type="protein sequence ID" value="MFH4974371.1"/>
    <property type="molecule type" value="Genomic_DNA"/>
</dbReference>
<evidence type="ECO:0000256" key="1">
    <source>
        <dbReference type="ARBA" id="ARBA00004141"/>
    </source>
</evidence>
<accession>A0ABD6E5K5</accession>
<evidence type="ECO:0000256" key="3">
    <source>
        <dbReference type="ARBA" id="ARBA00022989"/>
    </source>
</evidence>
<keyword evidence="4 5" id="KW-0472">Membrane</keyword>
<dbReference type="PANTHER" id="PTHR23507">
    <property type="entry name" value="ZGC:174356"/>
    <property type="match status" value="1"/>
</dbReference>
<keyword evidence="2 5" id="KW-0812">Transmembrane</keyword>
<evidence type="ECO:0000313" key="6">
    <source>
        <dbReference type="EMBL" id="MFH4974371.1"/>
    </source>
</evidence>
<comment type="subcellular location">
    <subcellularLocation>
        <location evidence="1">Membrane</location>
        <topology evidence="1">Multi-pass membrane protein</topology>
    </subcellularLocation>
</comment>
<proteinExistence type="predicted"/>
<feature type="transmembrane region" description="Helical" evidence="5">
    <location>
        <begin position="132"/>
        <end position="153"/>
    </location>
</feature>
<gene>
    <name evidence="6" type="ORF">AB6A40_001080</name>
</gene>
<evidence type="ECO:0000256" key="4">
    <source>
        <dbReference type="ARBA" id="ARBA00023136"/>
    </source>
</evidence>
<evidence type="ECO:0000256" key="2">
    <source>
        <dbReference type="ARBA" id="ARBA00022692"/>
    </source>
</evidence>
<dbReference type="AlphaFoldDB" id="A0ABD6E5K5"/>
<name>A0ABD6E5K5_9BILA</name>
<keyword evidence="3 5" id="KW-1133">Transmembrane helix</keyword>
<organism evidence="6 7">
    <name type="scientific">Gnathostoma spinigerum</name>
    <dbReference type="NCBI Taxonomy" id="75299"/>
    <lineage>
        <taxon>Eukaryota</taxon>
        <taxon>Metazoa</taxon>
        <taxon>Ecdysozoa</taxon>
        <taxon>Nematoda</taxon>
        <taxon>Chromadorea</taxon>
        <taxon>Rhabditida</taxon>
        <taxon>Spirurina</taxon>
        <taxon>Gnathostomatomorpha</taxon>
        <taxon>Gnathostomatoidea</taxon>
        <taxon>Gnathostomatidae</taxon>
        <taxon>Gnathostoma</taxon>
    </lineage>
</organism>
<keyword evidence="7" id="KW-1185">Reference proteome</keyword>
<evidence type="ECO:0000313" key="7">
    <source>
        <dbReference type="Proteomes" id="UP001608902"/>
    </source>
</evidence>
<evidence type="ECO:0000256" key="5">
    <source>
        <dbReference type="SAM" id="Phobius"/>
    </source>
</evidence>
<sequence length="215" mass="24036">MENDPLMCDEDSDTSERELASKKYFVNVEPVIFLFSISFGSMLTVQPLFLYWARCTEIFQPITNASDMKLENVSMLCANLSDINNTIYQDIVETDISRTRIFIQMASSIPTLIVAPLMGTWSDGTGGRRAPLVVALVGLLLYCFLHFLATLIYTCVNVYYILFVAEAIIGCCGGFAALFSAALSIVTDDSRDKLIVVSPDFSFFFLFRLLQGYII</sequence>
<dbReference type="InterPro" id="IPR036259">
    <property type="entry name" value="MFS_trans_sf"/>
</dbReference>
<feature type="transmembrane region" description="Helical" evidence="5">
    <location>
        <begin position="159"/>
        <end position="182"/>
    </location>
</feature>
<dbReference type="Proteomes" id="UP001608902">
    <property type="component" value="Unassembled WGS sequence"/>
</dbReference>
<feature type="transmembrane region" description="Helical" evidence="5">
    <location>
        <begin position="31"/>
        <end position="53"/>
    </location>
</feature>
<dbReference type="GO" id="GO:0016020">
    <property type="term" value="C:membrane"/>
    <property type="evidence" value="ECO:0007669"/>
    <property type="project" value="UniProtKB-SubCell"/>
</dbReference>
<protein>
    <recommendedName>
        <fullName evidence="8">Solute carrier family 46 member 3</fullName>
    </recommendedName>
</protein>
<reference evidence="6 7" key="1">
    <citation type="submission" date="2024-08" db="EMBL/GenBank/DDBJ databases">
        <title>Gnathostoma spinigerum genome.</title>
        <authorList>
            <person name="Gonzalez-Bertolin B."/>
            <person name="Monzon S."/>
            <person name="Zaballos A."/>
            <person name="Jimenez P."/>
            <person name="Dekumyoy P."/>
            <person name="Varona S."/>
            <person name="Cuesta I."/>
            <person name="Sumanam S."/>
            <person name="Adisakwattana P."/>
            <person name="Gasser R.B."/>
            <person name="Hernandez-Gonzalez A."/>
            <person name="Young N.D."/>
            <person name="Perteguer M.J."/>
        </authorList>
    </citation>
    <scope>NUCLEOTIDE SEQUENCE [LARGE SCALE GENOMIC DNA]</scope>
    <source>
        <strain evidence="6">AL3</strain>
        <tissue evidence="6">Liver</tissue>
    </source>
</reference>
<evidence type="ECO:0008006" key="8">
    <source>
        <dbReference type="Google" id="ProtNLM"/>
    </source>
</evidence>